<organism evidence="1 2">
    <name type="scientific">Favolaschia claudopus</name>
    <dbReference type="NCBI Taxonomy" id="2862362"/>
    <lineage>
        <taxon>Eukaryota</taxon>
        <taxon>Fungi</taxon>
        <taxon>Dikarya</taxon>
        <taxon>Basidiomycota</taxon>
        <taxon>Agaricomycotina</taxon>
        <taxon>Agaricomycetes</taxon>
        <taxon>Agaricomycetidae</taxon>
        <taxon>Agaricales</taxon>
        <taxon>Marasmiineae</taxon>
        <taxon>Mycenaceae</taxon>
        <taxon>Favolaschia</taxon>
    </lineage>
</organism>
<dbReference type="Proteomes" id="UP001362999">
    <property type="component" value="Unassembled WGS sequence"/>
</dbReference>
<dbReference type="AlphaFoldDB" id="A0AAV9ZZW0"/>
<evidence type="ECO:0000313" key="1">
    <source>
        <dbReference type="EMBL" id="KAK6996224.1"/>
    </source>
</evidence>
<keyword evidence="2" id="KW-1185">Reference proteome</keyword>
<sequence>GGYHGEICDFRYMCSDEQLNTRDTAPVRISVTTKAEADFLLTQGALLFGTRCRVTLYKKDHKAQ</sequence>
<evidence type="ECO:0000313" key="2">
    <source>
        <dbReference type="Proteomes" id="UP001362999"/>
    </source>
</evidence>
<name>A0AAV9ZZW0_9AGAR</name>
<proteinExistence type="predicted"/>
<protein>
    <submittedName>
        <fullName evidence="1">Uncharacterized protein</fullName>
    </submittedName>
</protein>
<comment type="caution">
    <text evidence="1">The sequence shown here is derived from an EMBL/GenBank/DDBJ whole genome shotgun (WGS) entry which is preliminary data.</text>
</comment>
<feature type="non-terminal residue" evidence="1">
    <location>
        <position position="1"/>
    </location>
</feature>
<reference evidence="1 2" key="1">
    <citation type="journal article" date="2024" name="J Genomics">
        <title>Draft genome sequencing and assembly of Favolaschia claudopus CIRM-BRFM 2984 isolated from oak limbs.</title>
        <authorList>
            <person name="Navarro D."/>
            <person name="Drula E."/>
            <person name="Chaduli D."/>
            <person name="Cazenave R."/>
            <person name="Ahrendt S."/>
            <person name="Wang J."/>
            <person name="Lipzen A."/>
            <person name="Daum C."/>
            <person name="Barry K."/>
            <person name="Grigoriev I.V."/>
            <person name="Favel A."/>
            <person name="Rosso M.N."/>
            <person name="Martin F."/>
        </authorList>
    </citation>
    <scope>NUCLEOTIDE SEQUENCE [LARGE SCALE GENOMIC DNA]</scope>
    <source>
        <strain evidence="1 2">CIRM-BRFM 2984</strain>
    </source>
</reference>
<gene>
    <name evidence="1" type="ORF">R3P38DRAFT_2566082</name>
</gene>
<accession>A0AAV9ZZW0</accession>
<dbReference type="EMBL" id="JAWWNJ010000098">
    <property type="protein sequence ID" value="KAK6996224.1"/>
    <property type="molecule type" value="Genomic_DNA"/>
</dbReference>